<comment type="similarity">
    <text evidence="2 6">Belongs to the metallo-dependent hydrolases superfamily. DHOase family. Class I DHOase subfamily.</text>
</comment>
<feature type="binding site" evidence="6">
    <location>
        <begin position="64"/>
        <end position="66"/>
    </location>
    <ligand>
        <name>substrate</name>
    </ligand>
</feature>
<evidence type="ECO:0000313" key="9">
    <source>
        <dbReference type="Proteomes" id="UP000223071"/>
    </source>
</evidence>
<dbReference type="InterPro" id="IPR004722">
    <property type="entry name" value="DHOase"/>
</dbReference>
<dbReference type="NCBIfam" id="TIGR00857">
    <property type="entry name" value="pyrC_multi"/>
    <property type="match status" value="1"/>
</dbReference>
<feature type="binding site" evidence="6">
    <location>
        <position position="317"/>
    </location>
    <ligand>
        <name>substrate</name>
    </ligand>
</feature>
<dbReference type="InterPro" id="IPR024403">
    <property type="entry name" value="DHOase_cat"/>
</dbReference>
<comment type="caution">
    <text evidence="8">The sequence shown here is derived from an EMBL/GenBank/DDBJ whole genome shotgun (WGS) entry which is preliminary data.</text>
</comment>
<evidence type="ECO:0000256" key="2">
    <source>
        <dbReference type="ARBA" id="ARBA00010286"/>
    </source>
</evidence>
<keyword evidence="9" id="KW-1185">Reference proteome</keyword>
<dbReference type="PROSITE" id="PS00483">
    <property type="entry name" value="DIHYDROOROTASE_2"/>
    <property type="match status" value="1"/>
</dbReference>
<reference evidence="8 9" key="1">
    <citation type="submission" date="2017-09" db="EMBL/GenBank/DDBJ databases">
        <title>Sequencing the genomes of two abundant thermophiles in Great Basin hot springs: Thermocrinis jamiesonii and novel Chloroflexi Thermoflexus hugenholtzii.</title>
        <authorList>
            <person name="Hedlund B."/>
        </authorList>
    </citation>
    <scope>NUCLEOTIDE SEQUENCE [LARGE SCALE GENOMIC DNA]</scope>
    <source>
        <strain evidence="8 9">G233</strain>
    </source>
</reference>
<dbReference type="InterPro" id="IPR050138">
    <property type="entry name" value="DHOase/Allantoinase_Hydrolase"/>
</dbReference>
<evidence type="ECO:0000313" key="8">
    <source>
        <dbReference type="EMBL" id="PFG74376.1"/>
    </source>
</evidence>
<keyword evidence="3 6" id="KW-0479">Metal-binding</keyword>
<dbReference type="GO" id="GO:0005737">
    <property type="term" value="C:cytoplasm"/>
    <property type="evidence" value="ECO:0007669"/>
    <property type="project" value="TreeGrafter"/>
</dbReference>
<dbReference type="EMBL" id="PDJQ01000001">
    <property type="protein sequence ID" value="PFG74376.1"/>
    <property type="molecule type" value="Genomic_DNA"/>
</dbReference>
<evidence type="ECO:0000259" key="7">
    <source>
        <dbReference type="Pfam" id="PF12890"/>
    </source>
</evidence>
<dbReference type="InterPro" id="IPR032466">
    <property type="entry name" value="Metal_Hydrolase"/>
</dbReference>
<sequence length="441" mass="45776">MNDILLIRGGRVLDPARGLDAVLDVLVADGVVSAIGPALEAAGARVLDAGGCIVAPGFVDLHAHLREPGFEQKGTIATETEAALRGGFTTVCAMPNTRPAPDCGPVLESILDLVRRHARVRVFPIGCVTRERAGRELAELAELAAGGVVALSDDGSPVADPRLMRNALALAGTLGLPLSEHCDTPEMHTNGAMNEGAVSERLGLPGQPAAAEATAVARNIELAAATGARLHIAHVTTARAVELVAEAKARGLPVTCEVTPSHLFLTEAAVAGDGPEPAYDTNAKINPPLRTEADRRALLRGLEAGVIDAIATDHAPHAVEDKLVEFEDAAFGISCFESAAGTVFTLAVRGELRIERAIAALTSGPAACFELTRRAPGIGRLEPGVSRDVVVIDPAAEWVVDPGAWASKGKNTPLGGRRLTGAVRAVIIDGTLRWEREVASV</sequence>
<feature type="binding site" evidence="6">
    <location>
        <begin position="331"/>
        <end position="332"/>
    </location>
    <ligand>
        <name>substrate</name>
    </ligand>
</feature>
<dbReference type="SUPFAM" id="SSF51338">
    <property type="entry name" value="Composite domain of metallo-dependent hydrolases"/>
    <property type="match status" value="1"/>
</dbReference>
<dbReference type="InterPro" id="IPR002195">
    <property type="entry name" value="Dihydroorotase_CS"/>
</dbReference>
<evidence type="ECO:0000256" key="5">
    <source>
        <dbReference type="ARBA" id="ARBA00022975"/>
    </source>
</evidence>
<dbReference type="Gene3D" id="2.30.40.10">
    <property type="entry name" value="Urease, subunit C, domain 1"/>
    <property type="match status" value="1"/>
</dbReference>
<comment type="catalytic activity">
    <reaction evidence="6">
        <text>(S)-dihydroorotate + H2O = N-carbamoyl-L-aspartate + H(+)</text>
        <dbReference type="Rhea" id="RHEA:24296"/>
        <dbReference type="ChEBI" id="CHEBI:15377"/>
        <dbReference type="ChEBI" id="CHEBI:15378"/>
        <dbReference type="ChEBI" id="CHEBI:30864"/>
        <dbReference type="ChEBI" id="CHEBI:32814"/>
        <dbReference type="EC" id="3.5.2.3"/>
    </reaction>
</comment>
<feature type="binding site" evidence="6">
    <location>
        <position position="234"/>
    </location>
    <ligand>
        <name>Zn(2+)</name>
        <dbReference type="ChEBI" id="CHEBI:29105"/>
        <label>2</label>
    </ligand>
</feature>
<keyword evidence="4 6" id="KW-0378">Hydrolase</keyword>
<feature type="binding site" evidence="6">
    <location>
        <position position="154"/>
    </location>
    <ligand>
        <name>Zn(2+)</name>
        <dbReference type="ChEBI" id="CHEBI:29105"/>
        <label>1</label>
    </ligand>
</feature>
<evidence type="ECO:0000256" key="6">
    <source>
        <dbReference type="HAMAP-Rule" id="MF_00220"/>
    </source>
</evidence>
<keyword evidence="5 6" id="KW-0665">Pyrimidine biosynthesis</keyword>
<gene>
    <name evidence="6" type="primary">pyrC</name>
    <name evidence="8" type="ORF">A9A59_1598</name>
</gene>
<dbReference type="Gene3D" id="3.20.20.140">
    <property type="entry name" value="Metal-dependent hydrolases"/>
    <property type="match status" value="1"/>
</dbReference>
<comment type="pathway">
    <text evidence="6">Pyrimidine metabolism; UMP biosynthesis via de novo pathway; (S)-dihydroorotate from bicarbonate: step 3/3.</text>
</comment>
<dbReference type="SUPFAM" id="SSF51556">
    <property type="entry name" value="Metallo-dependent hydrolases"/>
    <property type="match status" value="1"/>
</dbReference>
<dbReference type="EC" id="3.5.2.3" evidence="6"/>
<feature type="binding site" evidence="6">
    <location>
        <position position="313"/>
    </location>
    <ligand>
        <name>Zn(2+)</name>
        <dbReference type="ChEBI" id="CHEBI:29105"/>
        <label>1</label>
    </ligand>
</feature>
<feature type="binding site" evidence="6">
    <location>
        <position position="62"/>
    </location>
    <ligand>
        <name>Zn(2+)</name>
        <dbReference type="ChEBI" id="CHEBI:29105"/>
        <label>1</label>
    </ligand>
</feature>
<dbReference type="GO" id="GO:0044205">
    <property type="term" value="P:'de novo' UMP biosynthetic process"/>
    <property type="evidence" value="ECO:0007669"/>
    <property type="project" value="UniProtKB-UniRule"/>
</dbReference>
<dbReference type="RefSeq" id="WP_098503767.1">
    <property type="nucleotide sequence ID" value="NZ_PDJQ01000001.1"/>
</dbReference>
<dbReference type="PANTHER" id="PTHR43668:SF2">
    <property type="entry name" value="ALLANTOINASE"/>
    <property type="match status" value="1"/>
</dbReference>
<dbReference type="AlphaFoldDB" id="A0A2A9HHE8"/>
<dbReference type="GO" id="GO:0004038">
    <property type="term" value="F:allantoinase activity"/>
    <property type="evidence" value="ECO:0007669"/>
    <property type="project" value="TreeGrafter"/>
</dbReference>
<feature type="binding site" evidence="6">
    <location>
        <position position="181"/>
    </location>
    <ligand>
        <name>Zn(2+)</name>
        <dbReference type="ChEBI" id="CHEBI:29105"/>
        <label>2</label>
    </ligand>
</feature>
<comment type="function">
    <text evidence="1 6">Catalyzes the reversible cyclization of carbamoyl aspartate to dihydroorotate.</text>
</comment>
<feature type="domain" description="Dihydroorotase catalytic" evidence="7">
    <location>
        <begin position="53"/>
        <end position="237"/>
    </location>
</feature>
<proteinExistence type="inferred from homology"/>
<accession>A0A2A9HHE8</accession>
<feature type="binding site" evidence="6">
    <location>
        <position position="154"/>
    </location>
    <ligand>
        <name>Zn(2+)</name>
        <dbReference type="ChEBI" id="CHEBI:29105"/>
        <label>2</label>
    </ligand>
</feature>
<dbReference type="PANTHER" id="PTHR43668">
    <property type="entry name" value="ALLANTOINASE"/>
    <property type="match status" value="1"/>
</dbReference>
<evidence type="ECO:0000256" key="4">
    <source>
        <dbReference type="ARBA" id="ARBA00022801"/>
    </source>
</evidence>
<feature type="binding site" evidence="6">
    <location>
        <position position="96"/>
    </location>
    <ligand>
        <name>substrate</name>
    </ligand>
</feature>
<dbReference type="PROSITE" id="PS00482">
    <property type="entry name" value="DIHYDROOROTASE_1"/>
    <property type="match status" value="1"/>
</dbReference>
<dbReference type="GO" id="GO:0006145">
    <property type="term" value="P:purine nucleobase catabolic process"/>
    <property type="evidence" value="ECO:0007669"/>
    <property type="project" value="TreeGrafter"/>
</dbReference>
<name>A0A2A9HHE8_TEPT2</name>
<comment type="cofactor">
    <cofactor evidence="6">
        <name>Zn(2+)</name>
        <dbReference type="ChEBI" id="CHEBI:29105"/>
    </cofactor>
    <text evidence="6">Binds 2 Zn(2+) ions per subunit.</text>
</comment>
<dbReference type="HAMAP" id="MF_00220_B">
    <property type="entry name" value="PyrC_classI_B"/>
    <property type="match status" value="1"/>
</dbReference>
<evidence type="ECO:0000256" key="1">
    <source>
        <dbReference type="ARBA" id="ARBA00002368"/>
    </source>
</evidence>
<protein>
    <recommendedName>
        <fullName evidence="6">Dihydroorotase</fullName>
        <shortName evidence="6">DHOase</shortName>
        <ecNumber evidence="6">3.5.2.3</ecNumber>
    </recommendedName>
</protein>
<dbReference type="GO" id="GO:0008270">
    <property type="term" value="F:zinc ion binding"/>
    <property type="evidence" value="ECO:0007669"/>
    <property type="project" value="UniProtKB-UniRule"/>
</dbReference>
<evidence type="ECO:0000256" key="3">
    <source>
        <dbReference type="ARBA" id="ARBA00022723"/>
    </source>
</evidence>
<keyword evidence="6" id="KW-0862">Zinc</keyword>
<dbReference type="UniPathway" id="UPA00070">
    <property type="reaction ID" value="UER00117"/>
</dbReference>
<dbReference type="GO" id="GO:0004151">
    <property type="term" value="F:dihydroorotase activity"/>
    <property type="evidence" value="ECO:0007669"/>
    <property type="project" value="UniProtKB-UniRule"/>
</dbReference>
<dbReference type="Pfam" id="PF12890">
    <property type="entry name" value="DHOase"/>
    <property type="match status" value="1"/>
</dbReference>
<dbReference type="CDD" id="cd01317">
    <property type="entry name" value="DHOase_IIa"/>
    <property type="match status" value="1"/>
</dbReference>
<dbReference type="Proteomes" id="UP000223071">
    <property type="component" value="Unassembled WGS sequence"/>
</dbReference>
<feature type="binding site" evidence="6">
    <location>
        <position position="64"/>
    </location>
    <ligand>
        <name>Zn(2+)</name>
        <dbReference type="ChEBI" id="CHEBI:29105"/>
        <label>1</label>
    </ligand>
</feature>
<dbReference type="InterPro" id="IPR011059">
    <property type="entry name" value="Metal-dep_hydrolase_composite"/>
</dbReference>
<organism evidence="8 9">
    <name type="scientific">Tepidiforma thermophila (strain KCTC 52669 / CGMCC 1.13589 / G233)</name>
    <dbReference type="NCBI Taxonomy" id="2761530"/>
    <lineage>
        <taxon>Bacteria</taxon>
        <taxon>Bacillati</taxon>
        <taxon>Chloroflexota</taxon>
        <taxon>Tepidiformia</taxon>
        <taxon>Tepidiformales</taxon>
        <taxon>Tepidiformaceae</taxon>
        <taxon>Tepidiforma</taxon>
    </lineage>
</organism>
<feature type="binding site" evidence="6">
    <location>
        <position position="286"/>
    </location>
    <ligand>
        <name>substrate</name>
    </ligand>
</feature>
<feature type="active site" evidence="6">
    <location>
        <position position="313"/>
    </location>
</feature>